<dbReference type="OrthoDB" id="5987526at2759"/>
<dbReference type="Proteomes" id="UP001163046">
    <property type="component" value="Unassembled WGS sequence"/>
</dbReference>
<feature type="region of interest" description="Disordered" evidence="2">
    <location>
        <begin position="147"/>
        <end position="225"/>
    </location>
</feature>
<evidence type="ECO:0000256" key="2">
    <source>
        <dbReference type="SAM" id="MobiDB-lite"/>
    </source>
</evidence>
<name>A0A9W9ZY12_9CNID</name>
<organism evidence="3 4">
    <name type="scientific">Desmophyllum pertusum</name>
    <dbReference type="NCBI Taxonomy" id="174260"/>
    <lineage>
        <taxon>Eukaryota</taxon>
        <taxon>Metazoa</taxon>
        <taxon>Cnidaria</taxon>
        <taxon>Anthozoa</taxon>
        <taxon>Hexacorallia</taxon>
        <taxon>Scleractinia</taxon>
        <taxon>Caryophylliina</taxon>
        <taxon>Caryophylliidae</taxon>
        <taxon>Desmophyllum</taxon>
    </lineage>
</organism>
<keyword evidence="4" id="KW-1185">Reference proteome</keyword>
<evidence type="ECO:0000256" key="1">
    <source>
        <dbReference type="SAM" id="Coils"/>
    </source>
</evidence>
<dbReference type="EMBL" id="MU825423">
    <property type="protein sequence ID" value="KAJ7389946.1"/>
    <property type="molecule type" value="Genomic_DNA"/>
</dbReference>
<evidence type="ECO:0000313" key="3">
    <source>
        <dbReference type="EMBL" id="KAJ7389946.1"/>
    </source>
</evidence>
<evidence type="ECO:0000313" key="4">
    <source>
        <dbReference type="Proteomes" id="UP001163046"/>
    </source>
</evidence>
<keyword evidence="1" id="KW-0175">Coiled coil</keyword>
<reference evidence="3" key="1">
    <citation type="submission" date="2023-01" db="EMBL/GenBank/DDBJ databases">
        <title>Genome assembly of the deep-sea coral Lophelia pertusa.</title>
        <authorList>
            <person name="Herrera S."/>
            <person name="Cordes E."/>
        </authorList>
    </citation>
    <scope>NUCLEOTIDE SEQUENCE</scope>
    <source>
        <strain evidence="3">USNM1676648</strain>
        <tissue evidence="3">Polyp</tissue>
    </source>
</reference>
<feature type="compositionally biased region" description="Acidic residues" evidence="2">
    <location>
        <begin position="160"/>
        <end position="171"/>
    </location>
</feature>
<dbReference type="AlphaFoldDB" id="A0A9W9ZY12"/>
<sequence>MAAAKQVQRFQWNKGEKIENLIRCLANFKSKMEYQNSDFNADKVKQYEAIREAMARIYEEEPTFFGPPVITPLPAPDQVDENEMADIQRRQKNDKELIKKGYNRIQEKLKEIRQNFANAVTTGSRSGSGKIVLEFFDQLKQIWGGSPSTEPLSCGVSTDDFNDENENDTDPEIQCGSNSAADIGDHTRSGASQADGDKGFSEGDMVASGKKGSKGKKRVAPNPVPKLIDNKRKHLERQLSASQRDRLLMNESKEDSQFKKDIAEAIRQSNETFAQSMQQMSMSMQQVAQGFTQSFQFLARAMFTDNPGQPPYQYPPYQAPADVSDQVRMHGPVHPTGYTQLNTSHQAQPYRYESSQPNWDGQQ</sequence>
<gene>
    <name evidence="3" type="ORF">OS493_028415</name>
</gene>
<feature type="region of interest" description="Disordered" evidence="2">
    <location>
        <begin position="327"/>
        <end position="363"/>
    </location>
</feature>
<comment type="caution">
    <text evidence="3">The sequence shown here is derived from an EMBL/GenBank/DDBJ whole genome shotgun (WGS) entry which is preliminary data.</text>
</comment>
<proteinExistence type="predicted"/>
<feature type="compositionally biased region" description="Polar residues" evidence="2">
    <location>
        <begin position="337"/>
        <end position="363"/>
    </location>
</feature>
<accession>A0A9W9ZY12</accession>
<feature type="coiled-coil region" evidence="1">
    <location>
        <begin position="95"/>
        <end position="122"/>
    </location>
</feature>
<protein>
    <submittedName>
        <fullName evidence="3">Uncharacterized protein</fullName>
    </submittedName>
</protein>